<evidence type="ECO:0000313" key="4">
    <source>
        <dbReference type="Proteomes" id="UP000182517"/>
    </source>
</evidence>
<dbReference type="AlphaFoldDB" id="A0A1L3GPW9"/>
<dbReference type="Proteomes" id="UP000182517">
    <property type="component" value="Chromosome"/>
</dbReference>
<dbReference type="GO" id="GO:0015627">
    <property type="term" value="C:type II protein secretion system complex"/>
    <property type="evidence" value="ECO:0007669"/>
    <property type="project" value="InterPro"/>
</dbReference>
<reference evidence="3 4" key="1">
    <citation type="journal article" date="2017" name="Genome Announc.">
        <title>Complete Genome Sequences of Two Acetylene-Fermenting Pelobacter acetylenicus Strains.</title>
        <authorList>
            <person name="Sutton J.M."/>
            <person name="Baesman S.M."/>
            <person name="Fierst J.L."/>
            <person name="Poret-Peterson A.T."/>
            <person name="Oremland R.S."/>
            <person name="Dunlap D.S."/>
            <person name="Akob D.M."/>
        </authorList>
    </citation>
    <scope>NUCLEOTIDE SEQUENCE [LARGE SCALE GENOMIC DNA]</scope>
    <source>
        <strain evidence="3 4">SFB93</strain>
    </source>
</reference>
<evidence type="ECO:0008006" key="5">
    <source>
        <dbReference type="Google" id="ProtNLM"/>
    </source>
</evidence>
<dbReference type="InterPro" id="IPR007690">
    <property type="entry name" value="T2SS_GspM"/>
</dbReference>
<keyword evidence="2" id="KW-0472">Membrane</keyword>
<dbReference type="GO" id="GO:0015628">
    <property type="term" value="P:protein secretion by the type II secretion system"/>
    <property type="evidence" value="ECO:0007669"/>
    <property type="project" value="InterPro"/>
</dbReference>
<name>A0A1L3GPW9_9BACT</name>
<dbReference type="RefSeq" id="WP_072283883.1">
    <property type="nucleotide sequence ID" value="NZ_CP015519.1"/>
</dbReference>
<feature type="coiled-coil region" evidence="1">
    <location>
        <begin position="41"/>
        <end position="78"/>
    </location>
</feature>
<evidence type="ECO:0000256" key="2">
    <source>
        <dbReference type="SAM" id="Phobius"/>
    </source>
</evidence>
<keyword evidence="4" id="KW-1185">Reference proteome</keyword>
<dbReference type="OrthoDB" id="5395123at2"/>
<accession>A0A1L3GPW9</accession>
<dbReference type="KEGG" id="pef:A7E78_08770"/>
<keyword evidence="2" id="KW-0812">Transmembrane</keyword>
<organism evidence="3 4">
    <name type="scientific">Syntrophotalea acetylenivorans</name>
    <dbReference type="NCBI Taxonomy" id="1842532"/>
    <lineage>
        <taxon>Bacteria</taxon>
        <taxon>Pseudomonadati</taxon>
        <taxon>Thermodesulfobacteriota</taxon>
        <taxon>Desulfuromonadia</taxon>
        <taxon>Desulfuromonadales</taxon>
        <taxon>Syntrophotaleaceae</taxon>
        <taxon>Syntrophotalea</taxon>
    </lineage>
</organism>
<evidence type="ECO:0000313" key="3">
    <source>
        <dbReference type="EMBL" id="APG27920.1"/>
    </source>
</evidence>
<feature type="transmembrane region" description="Helical" evidence="2">
    <location>
        <begin position="15"/>
        <end position="37"/>
    </location>
</feature>
<keyword evidence="1" id="KW-0175">Coiled coil</keyword>
<proteinExistence type="predicted"/>
<dbReference type="STRING" id="1842532.A7E78_08770"/>
<evidence type="ECO:0000256" key="1">
    <source>
        <dbReference type="SAM" id="Coils"/>
    </source>
</evidence>
<keyword evidence="2" id="KW-1133">Transmembrane helix</keyword>
<sequence>MNLNQFKQLSPRDRVTLLAGALIVVVLLFIFGIVAPYRAALERLDKKITSKQRQLVEVRQLSQEYQQLQQQLTASEQRLADSGDFSLLSFVEATSIRLAGRDSLTAMRPQPAATLEGFREEAVEVKLEKIRLNQLVQLLFAADSAPAPMLVKSMRIKPRFDDRDLLDVTITFASYRRSS</sequence>
<gene>
    <name evidence="3" type="ORF">A7E78_08770</name>
</gene>
<dbReference type="EMBL" id="CP015519">
    <property type="protein sequence ID" value="APG27920.1"/>
    <property type="molecule type" value="Genomic_DNA"/>
</dbReference>
<protein>
    <recommendedName>
        <fullName evidence="5">General secretion pathway protein M</fullName>
    </recommendedName>
</protein>
<dbReference type="Pfam" id="PF04612">
    <property type="entry name" value="T2SSM"/>
    <property type="match status" value="1"/>
</dbReference>